<keyword evidence="2" id="KW-1185">Reference proteome</keyword>
<dbReference type="InParanoid" id="W2RMM1"/>
<evidence type="ECO:0000313" key="1">
    <source>
        <dbReference type="EMBL" id="ETN37727.1"/>
    </source>
</evidence>
<name>W2RMM1_CYPE1</name>
<dbReference type="RefSeq" id="XP_008719896.1">
    <property type="nucleotide sequence ID" value="XM_008721674.1"/>
</dbReference>
<evidence type="ECO:0000313" key="2">
    <source>
        <dbReference type="Proteomes" id="UP000030752"/>
    </source>
</evidence>
<evidence type="ECO:0008006" key="3">
    <source>
        <dbReference type="Google" id="ProtNLM"/>
    </source>
</evidence>
<dbReference type="Gene3D" id="3.30.70.100">
    <property type="match status" value="1"/>
</dbReference>
<dbReference type="eggNOG" id="ENOG502RKW5">
    <property type="taxonomic scope" value="Eukaryota"/>
</dbReference>
<organism evidence="1 2">
    <name type="scientific">Cyphellophora europaea (strain CBS 101466)</name>
    <name type="common">Phialophora europaea</name>
    <dbReference type="NCBI Taxonomy" id="1220924"/>
    <lineage>
        <taxon>Eukaryota</taxon>
        <taxon>Fungi</taxon>
        <taxon>Dikarya</taxon>
        <taxon>Ascomycota</taxon>
        <taxon>Pezizomycotina</taxon>
        <taxon>Eurotiomycetes</taxon>
        <taxon>Chaetothyriomycetidae</taxon>
        <taxon>Chaetothyriales</taxon>
        <taxon>Cyphellophoraceae</taxon>
        <taxon>Cyphellophora</taxon>
    </lineage>
</organism>
<accession>W2RMM1</accession>
<dbReference type="OrthoDB" id="4126315at2759"/>
<dbReference type="SUPFAM" id="SSF54909">
    <property type="entry name" value="Dimeric alpha+beta barrel"/>
    <property type="match status" value="1"/>
</dbReference>
<reference evidence="1 2" key="1">
    <citation type="submission" date="2013-03" db="EMBL/GenBank/DDBJ databases">
        <title>The Genome Sequence of Phialophora europaea CBS 101466.</title>
        <authorList>
            <consortium name="The Broad Institute Genomics Platform"/>
            <person name="Cuomo C."/>
            <person name="de Hoog S."/>
            <person name="Gorbushina A."/>
            <person name="Walker B."/>
            <person name="Young S.K."/>
            <person name="Zeng Q."/>
            <person name="Gargeya S."/>
            <person name="Fitzgerald M."/>
            <person name="Haas B."/>
            <person name="Abouelleil A."/>
            <person name="Allen A.W."/>
            <person name="Alvarado L."/>
            <person name="Arachchi H.M."/>
            <person name="Berlin A.M."/>
            <person name="Chapman S.B."/>
            <person name="Gainer-Dewar J."/>
            <person name="Goldberg J."/>
            <person name="Griggs A."/>
            <person name="Gujja S."/>
            <person name="Hansen M."/>
            <person name="Howarth C."/>
            <person name="Imamovic A."/>
            <person name="Ireland A."/>
            <person name="Larimer J."/>
            <person name="McCowan C."/>
            <person name="Murphy C."/>
            <person name="Pearson M."/>
            <person name="Poon T.W."/>
            <person name="Priest M."/>
            <person name="Roberts A."/>
            <person name="Saif S."/>
            <person name="Shea T."/>
            <person name="Sisk P."/>
            <person name="Sykes S."/>
            <person name="Wortman J."/>
            <person name="Nusbaum C."/>
            <person name="Birren B."/>
        </authorList>
    </citation>
    <scope>NUCLEOTIDE SEQUENCE [LARGE SCALE GENOMIC DNA]</scope>
    <source>
        <strain evidence="1 2">CBS 101466</strain>
    </source>
</reference>
<dbReference type="Proteomes" id="UP000030752">
    <property type="component" value="Unassembled WGS sequence"/>
</dbReference>
<dbReference type="VEuPathDB" id="FungiDB:HMPREF1541_07350"/>
<protein>
    <recommendedName>
        <fullName evidence="3">ABM domain-containing protein</fullName>
    </recommendedName>
</protein>
<dbReference type="InterPro" id="IPR011008">
    <property type="entry name" value="Dimeric_a/b-barrel"/>
</dbReference>
<dbReference type="HOGENOM" id="CLU_160823_0_0_1"/>
<sequence>MAKPYNSVEEQRQAVPIARFVTSQSPNGALLVMNVFIKPDKLHDYVKIVTPVVHKIREMSECQFCEISTHPEDKGHVRIVHSWTKDSAWFKENVEPTVWFGEYIKALAPMRDPNRARKNFCPPGGGLMSIDGGTLSKASKLTLVNTSGIIEHFDRVLI</sequence>
<dbReference type="EMBL" id="KB822723">
    <property type="protein sequence ID" value="ETN37727.1"/>
    <property type="molecule type" value="Genomic_DNA"/>
</dbReference>
<dbReference type="AlphaFoldDB" id="W2RMM1"/>
<proteinExistence type="predicted"/>
<gene>
    <name evidence="1" type="ORF">HMPREF1541_07350</name>
</gene>
<dbReference type="GeneID" id="19974689"/>